<sequence length="1325" mass="146396">MSMSKVSNRWLNRVYKIIAILLVIFAVLISGLRLFLPYAHNYRIELQDYINSTYGSDIAIGSLNMSWQSSGPILVASNVSVLQTDSTEVFISGFNVQLDFWRSLQQRQLVTKDFALDGVKVLLDRDVLSTTSSGDSDLLNNVSKLFLHQISKFSVDNSQIIVKTANGDRTFLIDELFWVNQGKQHKAKGSVVLDGVTSNNLQLDLNITGETLKEMHGQLYIQANQLDITPWLDRVFAIDQQDTHSSINFNAWLTITKGKAERLLVDLGENKVTWTWQEAEKLFAISPGQLVIKDLASNNALSGYTSDLMVTSDEHVWQPLTVEFNKQLSGFNGYISSADISGVTDLLPLFIKEKAALDLVEGLSPQGVLQNIFIKQVDNKLQASAKFSGVNTQYQQGIPGVEQLSGELHLLNEKLQINISANAGAFDFAEHFQAPLAYDEFNAAIELGFSDEQWSVSVPSVEFIAPELKLTAELGLFGGKDKETHMSLFAQLHDVNVVDAPKFYPQSIMGQSLIDYLNSALKKGNVKLANVLVNGPIKNFPFEDGTGYFNVDAKLTNSTFIFDEKWPAITHFDANLNFTNNSMLVTGLTGSLTGIDVAGVTARIDDLSNEQVLQIKANFNQTQPKLVTNLMLASPLSDTVGNVLEKLVVAKPFSGNLDLTLPINDIDATVAKGEILLVDNSVDLQTPDMQFTQVNGKITFENEKVKSTGLDLLWRNMPLKIAVNTAQLPVYFQTKLAINANWASDLWLKQLPAELQKYGEGQLNWQGELVLNNYNDGDFTYNLSVNSDLANVNLTLPEPFTKSAEQSLVSNVKVVGNLTQSTVDAHIGEQLTFYGKLDHEKTTFTQSHLILGNEPMFLPVSGFHVTSALAEAAYEQWQPFIVDLLAGIEQASGPDNGQVGILPVPDRIRGNINKVTFIGESLHDVSFNLTDETSWWLLSLSSLEARANIKIFPDIQTQGLEINADYVRLAPNELLIKSSDDATEVVDASEKVVIAPFDIKVNDEVFPYIPPLTVSCGECSYRNLQLGKVDFQLRRPTADLLTINNFVAKRKGVKLQLDGQWQHNSTISNTALKGTLESNDVERELERLGISSTVADSGLKASFDINWLGGPQDFQIRYLNGDVTARLDEGVLKEVPDSARALSLLSLQSLVRKLKFDFRDIFADGMFYSEIKGDYHLQNGVLYTKNTFLKGAAGDMSLKGNTDLNTKTLDYSMSYAPNVTSSLPAIAWIATLNPVTFLAGVAIDGVITSQVPVEYKFALTGSIAEPNFRQIDKKTKNISVGRDSPPKVVEALPEFPTEPKIEGILNPETGLIEPIDKHQLDRFND</sequence>
<reference evidence="2" key="1">
    <citation type="journal article" date="2014" name="Int. J. Syst. Evol. Microbiol.">
        <title>Complete genome sequence of Corynebacterium casei LMG S-19264T (=DSM 44701T), isolated from a smear-ripened cheese.</title>
        <authorList>
            <consortium name="US DOE Joint Genome Institute (JGI-PGF)"/>
            <person name="Walter F."/>
            <person name="Albersmeier A."/>
            <person name="Kalinowski J."/>
            <person name="Ruckert C."/>
        </authorList>
    </citation>
    <scope>NUCLEOTIDE SEQUENCE</scope>
    <source>
        <strain evidence="2">KCTC 42731</strain>
    </source>
</reference>
<dbReference type="Proteomes" id="UP000623842">
    <property type="component" value="Unassembled WGS sequence"/>
</dbReference>
<organism evidence="2 3">
    <name type="scientific">Thalassotalea marina</name>
    <dbReference type="NCBI Taxonomy" id="1673741"/>
    <lineage>
        <taxon>Bacteria</taxon>
        <taxon>Pseudomonadati</taxon>
        <taxon>Pseudomonadota</taxon>
        <taxon>Gammaproteobacteria</taxon>
        <taxon>Alteromonadales</taxon>
        <taxon>Colwelliaceae</taxon>
        <taxon>Thalassotalea</taxon>
    </lineage>
</organism>
<reference evidence="2" key="2">
    <citation type="submission" date="2020-09" db="EMBL/GenBank/DDBJ databases">
        <authorList>
            <person name="Sun Q."/>
            <person name="Kim S."/>
        </authorList>
    </citation>
    <scope>NUCLEOTIDE SEQUENCE</scope>
    <source>
        <strain evidence="2">KCTC 42731</strain>
    </source>
</reference>
<dbReference type="InterPro" id="IPR011836">
    <property type="entry name" value="YhdP"/>
</dbReference>
<dbReference type="PANTHER" id="PTHR38690:SF1">
    <property type="entry name" value="PROTEASE"/>
    <property type="match status" value="1"/>
</dbReference>
<evidence type="ECO:0000313" key="3">
    <source>
        <dbReference type="Proteomes" id="UP000623842"/>
    </source>
</evidence>
<dbReference type="EMBL" id="BNCK01000002">
    <property type="protein sequence ID" value="GHF82923.1"/>
    <property type="molecule type" value="Genomic_DNA"/>
</dbReference>
<name>A0A919BDV5_9GAMM</name>
<keyword evidence="3" id="KW-1185">Reference proteome</keyword>
<protein>
    <submittedName>
        <fullName evidence="2">DUF3971 domain-containing protein</fullName>
    </submittedName>
</protein>
<comment type="caution">
    <text evidence="2">The sequence shown here is derived from an EMBL/GenBank/DDBJ whole genome shotgun (WGS) entry which is preliminary data.</text>
</comment>
<accession>A0A919BDV5</accession>
<evidence type="ECO:0000259" key="1">
    <source>
        <dbReference type="Pfam" id="PF13116"/>
    </source>
</evidence>
<dbReference type="NCBIfam" id="TIGR02099">
    <property type="entry name" value="YhdP family protein"/>
    <property type="match status" value="1"/>
</dbReference>
<proteinExistence type="predicted"/>
<dbReference type="PANTHER" id="PTHR38690">
    <property type="entry name" value="PROTEASE-RELATED"/>
    <property type="match status" value="1"/>
</dbReference>
<dbReference type="InterPro" id="IPR025263">
    <property type="entry name" value="YhdP_central"/>
</dbReference>
<dbReference type="RefSeq" id="WP_189767450.1">
    <property type="nucleotide sequence ID" value="NZ_BNCK01000002.1"/>
</dbReference>
<dbReference type="Pfam" id="PF13116">
    <property type="entry name" value="YhdP"/>
    <property type="match status" value="1"/>
</dbReference>
<evidence type="ECO:0000313" key="2">
    <source>
        <dbReference type="EMBL" id="GHF82923.1"/>
    </source>
</evidence>
<feature type="domain" description="YhdP central" evidence="1">
    <location>
        <begin position="6"/>
        <end position="1267"/>
    </location>
</feature>
<gene>
    <name evidence="2" type="ORF">GCM10017161_07700</name>
</gene>